<comment type="caution">
    <text evidence="2">The sequence shown here is derived from an EMBL/GenBank/DDBJ whole genome shotgun (WGS) entry which is preliminary data.</text>
</comment>
<organism evidence="2 3">
    <name type="scientific">Chromobacterium phragmitis</name>
    <dbReference type="NCBI Taxonomy" id="2202141"/>
    <lineage>
        <taxon>Bacteria</taxon>
        <taxon>Pseudomonadati</taxon>
        <taxon>Pseudomonadota</taxon>
        <taxon>Betaproteobacteria</taxon>
        <taxon>Neisseriales</taxon>
        <taxon>Chromobacteriaceae</taxon>
        <taxon>Chromobacterium</taxon>
    </lineage>
</organism>
<evidence type="ECO:0000256" key="1">
    <source>
        <dbReference type="SAM" id="MobiDB-lite"/>
    </source>
</evidence>
<accession>A0ABV0J101</accession>
<dbReference type="Proteomes" id="UP001462502">
    <property type="component" value="Unassembled WGS sequence"/>
</dbReference>
<gene>
    <name evidence="2" type="ORF">ABI908_24275</name>
</gene>
<proteinExistence type="predicted"/>
<evidence type="ECO:0000313" key="3">
    <source>
        <dbReference type="Proteomes" id="UP001462502"/>
    </source>
</evidence>
<dbReference type="Pfam" id="PF10134">
    <property type="entry name" value="RPA"/>
    <property type="match status" value="1"/>
</dbReference>
<name>A0ABV0J101_9NEIS</name>
<dbReference type="InterPro" id="IPR018777">
    <property type="entry name" value="Replication_initiator_prot_A"/>
</dbReference>
<feature type="region of interest" description="Disordered" evidence="1">
    <location>
        <begin position="19"/>
        <end position="45"/>
    </location>
</feature>
<reference evidence="2 3" key="1">
    <citation type="submission" date="2024-05" db="EMBL/GenBank/DDBJ databases">
        <authorList>
            <person name="De Oliveira J.P."/>
            <person name="Noriler S.A."/>
            <person name="De Oliveira A.G."/>
            <person name="Sipoli D.S."/>
        </authorList>
    </citation>
    <scope>NUCLEOTIDE SEQUENCE [LARGE SCALE GENOMIC DNA]</scope>
    <source>
        <strain evidence="2 3">LABIM192</strain>
    </source>
</reference>
<dbReference type="EMBL" id="JBDXMI010000019">
    <property type="protein sequence ID" value="MEO9387216.1"/>
    <property type="molecule type" value="Genomic_DNA"/>
</dbReference>
<evidence type="ECO:0000313" key="2">
    <source>
        <dbReference type="EMBL" id="MEO9387216.1"/>
    </source>
</evidence>
<sequence length="314" mass="35960">MSEEDKKIPPTAQELIGQIDLIQKKSQTRKRSTSKADSPPPVQPDFFELDVPLLEFAFKDDIESMEAPIYSLSTRPDTKVFTWESADGRRKITISPSVDVGRATIFDKDILIYCTSQIMAAMNAGKQPSKRVRFVVSEYLRATHRGQSGDDYQRFNDAMARLRGTSITIADETDKRRRGQGFGLIDSWQVVEKLQAGKRRMVRVECTLSDWLFDAISDRKILTINPEYFDLRKPIERRLYEVARKHCGSQETWRIGLDTLRLKCGVQDQLRNFRSSLRKLIAEQSIPDYSLELDDSDMVIFRPKPSALLAGETT</sequence>
<dbReference type="RefSeq" id="WP_199153510.1">
    <property type="nucleotide sequence ID" value="NZ_JBDXMI010000019.1"/>
</dbReference>
<keyword evidence="3" id="KW-1185">Reference proteome</keyword>
<protein>
    <submittedName>
        <fullName evidence="2">Replication initiator protein A</fullName>
    </submittedName>
</protein>